<dbReference type="InterPro" id="IPR016024">
    <property type="entry name" value="ARM-type_fold"/>
</dbReference>
<protein>
    <submittedName>
        <fullName evidence="2">HEAT repeat domain-containing protein</fullName>
    </submittedName>
</protein>
<evidence type="ECO:0000313" key="3">
    <source>
        <dbReference type="Proteomes" id="UP000323567"/>
    </source>
</evidence>
<comment type="caution">
    <text evidence="2">The sequence shown here is derived from an EMBL/GenBank/DDBJ whole genome shotgun (WGS) entry which is preliminary data.</text>
</comment>
<dbReference type="Proteomes" id="UP000323567">
    <property type="component" value="Unassembled WGS sequence"/>
</dbReference>
<dbReference type="RefSeq" id="WP_149887874.1">
    <property type="nucleotide sequence ID" value="NZ_DBFBVY010000008.1"/>
</dbReference>
<gene>
    <name evidence="2" type="ORF">F2Y13_14505</name>
</gene>
<feature type="chain" id="PRO_5023070806" evidence="1">
    <location>
        <begin position="27"/>
        <end position="731"/>
    </location>
</feature>
<accession>A0A5B3FWZ1</accession>
<name>A0A5B3FWZ1_9BACT</name>
<dbReference type="EMBL" id="VVXK01000031">
    <property type="protein sequence ID" value="KAA2365797.1"/>
    <property type="molecule type" value="Genomic_DNA"/>
</dbReference>
<dbReference type="SUPFAM" id="SSF48371">
    <property type="entry name" value="ARM repeat"/>
    <property type="match status" value="1"/>
</dbReference>
<sequence>MNYRKPFFVLLAGVLLLSAAPGRSQTFENPSIQGSSSFAVITDSRTARECRPQMTAYKQTLEAEGLPVYIVSHDWTTPEQVRDVLRKLYAENALEGCVFIGDVPIAMITKAQHLTSAFKMDERDHPLHETSVPSDRFYDDFDLQFVPQGTPSQGLFHYYEMSPDSPQYISCDIYSGRIKAQKAYGDPYKQIARYLEKAVAEHRDATPFDQFVSYTGHGSYSNSLIAWRDEQQLLDEQFGDVFSRTHNAKFLRYSMQPFVKESLIREVRRDDVDMMVFHEHGMPHRQYLSGTPYVESAEDAAAEMQRSLRELARRPGSGRESAAKRAAEKGLDSTWYNRAEEPEMLRLDSIADLRTGIILEEVEAIAPNARFVVFDACYNGDYREDDFIAGHYIMAPGRCVTTFANSVNVLQDKSAFDLLGLLGEGLRIGAWAKNIHILESHVIGDPTYRFKAAHPELDINSMALKRNNGFWLGQLDNAIPDIQNLAMIRLWENDYPQLLAILLDKCSESPYSVVRYNAFRLLESLNGPEYKQALMLAAYDRFEFLRRIAVTRMGRIGDEAFISVLIDVYVRDRNAARIVFNISEAIRCFDKQQVEKAIETYFADKNFYHAREEKQELLDKLIERNELSPGESSTREILDPQGKPRWRQARISFLKNRPYHQHVTEYLTLLGDEQVPEILRVRMAEALAWFNLSVRRHEIADAGRKLLARGNCSPELAKEVQRMINRVESKK</sequence>
<feature type="signal peptide" evidence="1">
    <location>
        <begin position="1"/>
        <end position="26"/>
    </location>
</feature>
<dbReference type="AlphaFoldDB" id="A0A5B3FWZ1"/>
<reference evidence="2 3" key="1">
    <citation type="journal article" date="2019" name="Nat. Med.">
        <title>A library of human gut bacterial isolates paired with longitudinal multiomics data enables mechanistic microbiome research.</title>
        <authorList>
            <person name="Poyet M."/>
            <person name="Groussin M."/>
            <person name="Gibbons S.M."/>
            <person name="Avila-Pacheco J."/>
            <person name="Jiang X."/>
            <person name="Kearney S.M."/>
            <person name="Perrotta A.R."/>
            <person name="Berdy B."/>
            <person name="Zhao S."/>
            <person name="Lieberman T.D."/>
            <person name="Swanson P.K."/>
            <person name="Smith M."/>
            <person name="Roesemann S."/>
            <person name="Alexander J.E."/>
            <person name="Rich S.A."/>
            <person name="Livny J."/>
            <person name="Vlamakis H."/>
            <person name="Clish C."/>
            <person name="Bullock K."/>
            <person name="Deik A."/>
            <person name="Scott J."/>
            <person name="Pierce K.A."/>
            <person name="Xavier R.J."/>
            <person name="Alm E.J."/>
        </authorList>
    </citation>
    <scope>NUCLEOTIDE SEQUENCE [LARGE SCALE GENOMIC DNA]</scope>
    <source>
        <strain evidence="2 3">BIOML-A2</strain>
    </source>
</reference>
<dbReference type="Gene3D" id="1.25.10.10">
    <property type="entry name" value="Leucine-rich Repeat Variant"/>
    <property type="match status" value="1"/>
</dbReference>
<evidence type="ECO:0000256" key="1">
    <source>
        <dbReference type="SAM" id="SignalP"/>
    </source>
</evidence>
<keyword evidence="1" id="KW-0732">Signal</keyword>
<dbReference type="InterPro" id="IPR011989">
    <property type="entry name" value="ARM-like"/>
</dbReference>
<evidence type="ECO:0000313" key="2">
    <source>
        <dbReference type="EMBL" id="KAA2365797.1"/>
    </source>
</evidence>
<proteinExistence type="predicted"/>
<organism evidence="2 3">
    <name type="scientific">Alistipes shahii</name>
    <dbReference type="NCBI Taxonomy" id="328814"/>
    <lineage>
        <taxon>Bacteria</taxon>
        <taxon>Pseudomonadati</taxon>
        <taxon>Bacteroidota</taxon>
        <taxon>Bacteroidia</taxon>
        <taxon>Bacteroidales</taxon>
        <taxon>Rikenellaceae</taxon>
        <taxon>Alistipes</taxon>
    </lineage>
</organism>